<accession>A0A7S4Q6Y7</accession>
<protein>
    <submittedName>
        <fullName evidence="2">Uncharacterized protein</fullName>
    </submittedName>
</protein>
<evidence type="ECO:0000313" key="2">
    <source>
        <dbReference type="EMBL" id="CAE4572536.1"/>
    </source>
</evidence>
<name>A0A7S4Q6Y7_9DINO</name>
<organism evidence="2">
    <name type="scientific">Alexandrium monilatum</name>
    <dbReference type="NCBI Taxonomy" id="311494"/>
    <lineage>
        <taxon>Eukaryota</taxon>
        <taxon>Sar</taxon>
        <taxon>Alveolata</taxon>
        <taxon>Dinophyceae</taxon>
        <taxon>Gonyaulacales</taxon>
        <taxon>Pyrocystaceae</taxon>
        <taxon>Alexandrium</taxon>
    </lineage>
</organism>
<feature type="region of interest" description="Disordered" evidence="1">
    <location>
        <begin position="152"/>
        <end position="174"/>
    </location>
</feature>
<proteinExistence type="predicted"/>
<sequence>MAAISQPVDYLPFSMAHPVAYPELKDPADNPVLWIDVRAIDVRAPRKGGFPYDERYLEGVYVDGENGPMKLELDGSWRHMQHDFRCDFAKRNQLALHTKRWTTMSQSEKEAWLHITAKRNWNMRGRLDPGHPEYRARDGLPGVGEALALLESENRRPPLRPPPKREKPRLTLVF</sequence>
<reference evidence="2" key="1">
    <citation type="submission" date="2021-01" db="EMBL/GenBank/DDBJ databases">
        <authorList>
            <person name="Corre E."/>
            <person name="Pelletier E."/>
            <person name="Niang G."/>
            <person name="Scheremetjew M."/>
            <person name="Finn R."/>
            <person name="Kale V."/>
            <person name="Holt S."/>
            <person name="Cochrane G."/>
            <person name="Meng A."/>
            <person name="Brown T."/>
            <person name="Cohen L."/>
        </authorList>
    </citation>
    <scope>NUCLEOTIDE SEQUENCE</scope>
    <source>
        <strain evidence="2">CCMP3105</strain>
    </source>
</reference>
<dbReference type="AlphaFoldDB" id="A0A7S4Q6Y7"/>
<dbReference type="EMBL" id="HBNR01018366">
    <property type="protein sequence ID" value="CAE4572536.1"/>
    <property type="molecule type" value="Transcribed_RNA"/>
</dbReference>
<evidence type="ECO:0000256" key="1">
    <source>
        <dbReference type="SAM" id="MobiDB-lite"/>
    </source>
</evidence>
<gene>
    <name evidence="2" type="ORF">AMON00008_LOCUS12155</name>
</gene>
<feature type="compositionally biased region" description="Basic and acidic residues" evidence="1">
    <location>
        <begin position="163"/>
        <end position="174"/>
    </location>
</feature>